<dbReference type="CDD" id="cd01389">
    <property type="entry name" value="HMG-box_ROX1-like"/>
    <property type="match status" value="1"/>
</dbReference>
<organism evidence="7 8">
    <name type="scientific">Cyberlindnera fabianii</name>
    <name type="common">Yeast</name>
    <name type="synonym">Hansenula fabianii</name>
    <dbReference type="NCBI Taxonomy" id="36022"/>
    <lineage>
        <taxon>Eukaryota</taxon>
        <taxon>Fungi</taxon>
        <taxon>Dikarya</taxon>
        <taxon>Ascomycota</taxon>
        <taxon>Saccharomycotina</taxon>
        <taxon>Saccharomycetes</taxon>
        <taxon>Phaffomycetales</taxon>
        <taxon>Phaffomycetaceae</taxon>
        <taxon>Cyberlindnera</taxon>
    </lineage>
</organism>
<accession>A0A1V2L970</accession>
<dbReference type="PANTHER" id="PTHR10270:SF161">
    <property type="entry name" value="SEX-DETERMINING REGION Y PROTEIN"/>
    <property type="match status" value="1"/>
</dbReference>
<evidence type="ECO:0000256" key="2">
    <source>
        <dbReference type="ARBA" id="ARBA00023125"/>
    </source>
</evidence>
<dbReference type="AlphaFoldDB" id="A0A1V2L970"/>
<evidence type="ECO:0000256" key="5">
    <source>
        <dbReference type="SAM" id="MobiDB-lite"/>
    </source>
</evidence>
<feature type="compositionally biased region" description="Low complexity" evidence="5">
    <location>
        <begin position="32"/>
        <end position="42"/>
    </location>
</feature>
<dbReference type="GO" id="GO:0001228">
    <property type="term" value="F:DNA-binding transcription activator activity, RNA polymerase II-specific"/>
    <property type="evidence" value="ECO:0007669"/>
    <property type="project" value="TreeGrafter"/>
</dbReference>
<protein>
    <submittedName>
        <fullName evidence="7">Repressor of filamentous growth 1</fullName>
    </submittedName>
</protein>
<comment type="caution">
    <text evidence="7">The sequence shown here is derived from an EMBL/GenBank/DDBJ whole genome shotgun (WGS) entry which is preliminary data.</text>
</comment>
<dbReference type="GO" id="GO:0030154">
    <property type="term" value="P:cell differentiation"/>
    <property type="evidence" value="ECO:0007669"/>
    <property type="project" value="TreeGrafter"/>
</dbReference>
<dbReference type="InterPro" id="IPR036910">
    <property type="entry name" value="HMG_box_dom_sf"/>
</dbReference>
<evidence type="ECO:0000313" key="7">
    <source>
        <dbReference type="EMBL" id="ONH68439.1"/>
    </source>
</evidence>
<reference evidence="8" key="1">
    <citation type="journal article" date="2017" name="Genome Announc.">
        <title>Genome sequences of Cyberlindnera fabianii 65, Pichia kudriavzevii 129, and Saccharomyces cerevisiae 131 isolated from fermented masau fruits in Zimbabwe.</title>
        <authorList>
            <person name="van Rijswijck I.M.H."/>
            <person name="Derks M.F.L."/>
            <person name="Abee T."/>
            <person name="de Ridder D."/>
            <person name="Smid E.J."/>
        </authorList>
    </citation>
    <scope>NUCLEOTIDE SEQUENCE [LARGE SCALE GENOMIC DNA]</scope>
    <source>
        <strain evidence="8">65</strain>
    </source>
</reference>
<keyword evidence="3" id="KW-0804">Transcription</keyword>
<dbReference type="EMBL" id="MPUK01000003">
    <property type="protein sequence ID" value="ONH68439.1"/>
    <property type="molecule type" value="Genomic_DNA"/>
</dbReference>
<keyword evidence="4" id="KW-0539">Nucleus</keyword>
<keyword evidence="8" id="KW-1185">Reference proteome</keyword>
<dbReference type="FunFam" id="1.10.30.10:FF:000041">
    <property type="entry name" value="HMG box family protein"/>
    <property type="match status" value="1"/>
</dbReference>
<proteinExistence type="predicted"/>
<feature type="compositionally biased region" description="Polar residues" evidence="5">
    <location>
        <begin position="367"/>
        <end position="388"/>
    </location>
</feature>
<dbReference type="PANTHER" id="PTHR10270">
    <property type="entry name" value="SOX TRANSCRIPTION FACTOR"/>
    <property type="match status" value="1"/>
</dbReference>
<dbReference type="Pfam" id="PF00505">
    <property type="entry name" value="HMG_box"/>
    <property type="match status" value="1"/>
</dbReference>
<feature type="compositionally biased region" description="Basic and acidic residues" evidence="5">
    <location>
        <begin position="108"/>
        <end position="119"/>
    </location>
</feature>
<dbReference type="VEuPathDB" id="FungiDB:BON22_1850"/>
<dbReference type="InterPro" id="IPR009071">
    <property type="entry name" value="HMG_box_dom"/>
</dbReference>
<dbReference type="STRING" id="36022.A0A1V2L970"/>
<feature type="region of interest" description="Disordered" evidence="5">
    <location>
        <begin position="31"/>
        <end position="119"/>
    </location>
</feature>
<feature type="region of interest" description="Disordered" evidence="5">
    <location>
        <begin position="286"/>
        <end position="406"/>
    </location>
</feature>
<dbReference type="GO" id="GO:0000122">
    <property type="term" value="P:negative regulation of transcription by RNA polymerase II"/>
    <property type="evidence" value="ECO:0007669"/>
    <property type="project" value="TreeGrafter"/>
</dbReference>
<feature type="DNA-binding region" description="HMG box" evidence="4">
    <location>
        <begin position="121"/>
        <end position="190"/>
    </location>
</feature>
<dbReference type="GO" id="GO:0005634">
    <property type="term" value="C:nucleus"/>
    <property type="evidence" value="ECO:0007669"/>
    <property type="project" value="UniProtKB-UniRule"/>
</dbReference>
<evidence type="ECO:0000259" key="6">
    <source>
        <dbReference type="PROSITE" id="PS50118"/>
    </source>
</evidence>
<evidence type="ECO:0000256" key="4">
    <source>
        <dbReference type="PROSITE-ProRule" id="PRU00267"/>
    </source>
</evidence>
<dbReference type="Gene3D" id="1.10.30.10">
    <property type="entry name" value="High mobility group box domain"/>
    <property type="match status" value="1"/>
</dbReference>
<evidence type="ECO:0000256" key="3">
    <source>
        <dbReference type="ARBA" id="ARBA00023163"/>
    </source>
</evidence>
<sequence length="406" mass="45476">MFQVQQPVMHENKHTLPPLSHIITAAALPFGQSSHSSTQQQAPTPPAPLQTTQLHHQRQHPHPQMSIPSASEPRDMHHQRQLITPPSSTSSPVDKKDPPSPKYSSKQPTDRCTCKHDGNHIPRPRNAFILFRQQHHQSVLDEGNVIKTNPDVSRELGKRWRDLSAQEKDYWNKLAEEEKKRHAEKYPGYRYIPRRFGNKKGSCPYCRAKASIKAQTQALQQQKSLLYPDDADNGQVRTFSPSMTEEHAIAQSFLSLRNQPQFISPHHQQQPQPQPQPQQTIYYQQYPAYPPPQGVMPPHQAPSATSHMQQLPATYMQHQGPPPPQHPHTHIQQQQPPPPRPQAFQPNVGYVTTADPTPKSSVPKLEVSTSKSSVGSTNGNGASILSPTDSVSSVDKKVGSIASLMN</sequence>
<dbReference type="InterPro" id="IPR050140">
    <property type="entry name" value="SRY-related_HMG-box_TF-like"/>
</dbReference>
<feature type="compositionally biased region" description="Polar residues" evidence="5">
    <location>
        <begin position="302"/>
        <end position="312"/>
    </location>
</feature>
<dbReference type="Proteomes" id="UP000189513">
    <property type="component" value="Unassembled WGS sequence"/>
</dbReference>
<dbReference type="PROSITE" id="PS50118">
    <property type="entry name" value="HMG_BOX_2"/>
    <property type="match status" value="1"/>
</dbReference>
<feature type="domain" description="HMG box" evidence="6">
    <location>
        <begin position="121"/>
        <end position="190"/>
    </location>
</feature>
<dbReference type="GO" id="GO:0000978">
    <property type="term" value="F:RNA polymerase II cis-regulatory region sequence-specific DNA binding"/>
    <property type="evidence" value="ECO:0007669"/>
    <property type="project" value="TreeGrafter"/>
</dbReference>
<evidence type="ECO:0000256" key="1">
    <source>
        <dbReference type="ARBA" id="ARBA00023015"/>
    </source>
</evidence>
<dbReference type="OMA" id="SATSHMQ"/>
<dbReference type="SMART" id="SM00398">
    <property type="entry name" value="HMG"/>
    <property type="match status" value="1"/>
</dbReference>
<name>A0A1V2L970_CYBFA</name>
<gene>
    <name evidence="7" type="ORF">BON22_1850</name>
</gene>
<evidence type="ECO:0000313" key="8">
    <source>
        <dbReference type="Proteomes" id="UP000189513"/>
    </source>
</evidence>
<dbReference type="SUPFAM" id="SSF47095">
    <property type="entry name" value="HMG-box"/>
    <property type="match status" value="1"/>
</dbReference>
<keyword evidence="2 4" id="KW-0238">DNA-binding</keyword>
<keyword evidence="1" id="KW-0805">Transcription regulation</keyword>